<evidence type="ECO:0000256" key="1">
    <source>
        <dbReference type="SAM" id="SignalP"/>
    </source>
</evidence>
<dbReference type="Proteomes" id="UP000447873">
    <property type="component" value="Unassembled WGS sequence"/>
</dbReference>
<dbReference type="OrthoDB" id="19657at2759"/>
<dbReference type="PANTHER" id="PTHR43301">
    <property type="entry name" value="ARABINAN ENDO-1,5-ALPHA-L-ARABINOSIDASE"/>
    <property type="match status" value="1"/>
</dbReference>
<accession>A0A8H3V546</accession>
<dbReference type="SUPFAM" id="SSF75005">
    <property type="entry name" value="Arabinanase/levansucrase/invertase"/>
    <property type="match status" value="2"/>
</dbReference>
<feature type="signal peptide" evidence="1">
    <location>
        <begin position="1"/>
        <end position="21"/>
    </location>
</feature>
<comment type="caution">
    <text evidence="2">The sequence shown here is derived from an EMBL/GenBank/DDBJ whole genome shotgun (WGS) entry which is preliminary data.</text>
</comment>
<dbReference type="InterPro" id="IPR023296">
    <property type="entry name" value="Glyco_hydro_beta-prop_sf"/>
</dbReference>
<dbReference type="EMBL" id="WNWS01000073">
    <property type="protein sequence ID" value="KAE9982619.1"/>
    <property type="molecule type" value="Genomic_DNA"/>
</dbReference>
<dbReference type="InterPro" id="IPR050727">
    <property type="entry name" value="GH43_arabinanases"/>
</dbReference>
<dbReference type="Proteomes" id="UP000433883">
    <property type="component" value="Unassembled WGS sequence"/>
</dbReference>
<dbReference type="Gene3D" id="2.115.10.20">
    <property type="entry name" value="Glycosyl hydrolase domain, family 43"/>
    <property type="match status" value="1"/>
</dbReference>
<gene>
    <name evidence="3" type="ORF">BLS_003707</name>
    <name evidence="2" type="ORF">EG328_010750</name>
</gene>
<proteinExistence type="predicted"/>
<protein>
    <recommendedName>
        <fullName evidence="5">Glycoside hydrolase family 43 protein</fullName>
    </recommendedName>
</protein>
<dbReference type="PANTHER" id="PTHR43301:SF3">
    <property type="entry name" value="ARABINAN ENDO-1,5-ALPHA-L-ARABINOSIDASE A-RELATED"/>
    <property type="match status" value="1"/>
</dbReference>
<feature type="chain" id="PRO_5044690781" description="Glycoside hydrolase family 43 protein" evidence="1">
    <location>
        <begin position="22"/>
        <end position="334"/>
    </location>
</feature>
<evidence type="ECO:0000313" key="3">
    <source>
        <dbReference type="EMBL" id="KAE9983791.1"/>
    </source>
</evidence>
<dbReference type="AlphaFoldDB" id="A0A8H3V546"/>
<sequence>MLHFSLYRLIALILIASKASAAAAYTNYLFAYFTGEGSADGEKISLAVSQGNSPGSWTEIKGGQPLLTSTVGTKGVRDPTIIRSSDGKKFWIIATDLKMHGGGSWSAAGRKGSRSIVVWESSDLKDWVGPNLVQVSPLTAGNTWAPEAIYDPASGSYMTFWASSLFPENDPSHTGPSYYRILKSTTTDFRNFSTPEVWINTGWSVIDTTVVHDSKTNKYYRFSKDERSGTPNGKFVFQESAPSLSGPWTLIKSGIGKGSIKQGEGPTVFQSNTDPNKWHLFIDEFGGRGYVPFETTDIAAADWKLSTNYVLPKKPRHGSVIPITAAEEAALLTL</sequence>
<evidence type="ECO:0000313" key="4">
    <source>
        <dbReference type="Proteomes" id="UP000447873"/>
    </source>
</evidence>
<dbReference type="EMBL" id="WNWQ01000024">
    <property type="protein sequence ID" value="KAE9983791.1"/>
    <property type="molecule type" value="Genomic_DNA"/>
</dbReference>
<evidence type="ECO:0000313" key="2">
    <source>
        <dbReference type="EMBL" id="KAE9982619.1"/>
    </source>
</evidence>
<dbReference type="CDD" id="cd08983">
    <property type="entry name" value="GH43_Bt3655-like"/>
    <property type="match status" value="1"/>
</dbReference>
<keyword evidence="1" id="KW-0732">Signal</keyword>
<reference evidence="2 4" key="1">
    <citation type="submission" date="2018-12" db="EMBL/GenBank/DDBJ databases">
        <title>Venturia inaequalis Genome Resource.</title>
        <authorList>
            <person name="Lichtner F.J."/>
        </authorList>
    </citation>
    <scope>NUCLEOTIDE SEQUENCE [LARGE SCALE GENOMIC DNA]</scope>
    <source>
        <strain evidence="2 4">120213</strain>
        <strain evidence="3">Bline_iso_100314</strain>
    </source>
</reference>
<evidence type="ECO:0008006" key="5">
    <source>
        <dbReference type="Google" id="ProtNLM"/>
    </source>
</evidence>
<organism evidence="2 4">
    <name type="scientific">Venturia inaequalis</name>
    <name type="common">Apple scab fungus</name>
    <dbReference type="NCBI Taxonomy" id="5025"/>
    <lineage>
        <taxon>Eukaryota</taxon>
        <taxon>Fungi</taxon>
        <taxon>Dikarya</taxon>
        <taxon>Ascomycota</taxon>
        <taxon>Pezizomycotina</taxon>
        <taxon>Dothideomycetes</taxon>
        <taxon>Pleosporomycetidae</taxon>
        <taxon>Venturiales</taxon>
        <taxon>Venturiaceae</taxon>
        <taxon>Venturia</taxon>
    </lineage>
</organism>
<name>A0A8H3V546_VENIN</name>